<evidence type="ECO:0000256" key="6">
    <source>
        <dbReference type="ARBA" id="ARBA00022801"/>
    </source>
</evidence>
<comment type="cofactor">
    <cofactor evidence="1">
        <name>a divalent metal cation</name>
        <dbReference type="ChEBI" id="CHEBI:60240"/>
    </cofactor>
</comment>
<dbReference type="Pfam" id="PF13359">
    <property type="entry name" value="DDE_Tnp_4"/>
    <property type="match status" value="1"/>
</dbReference>
<keyword evidence="5" id="KW-0479">Metal-binding</keyword>
<keyword evidence="4" id="KW-0540">Nuclease</keyword>
<protein>
    <recommendedName>
        <fullName evidence="8">DDE Tnp4 domain-containing protein</fullName>
    </recommendedName>
</protein>
<dbReference type="GO" id="GO:0004518">
    <property type="term" value="F:nuclease activity"/>
    <property type="evidence" value="ECO:0007669"/>
    <property type="project" value="UniProtKB-KW"/>
</dbReference>
<dbReference type="Proteomes" id="UP001160148">
    <property type="component" value="Unassembled WGS sequence"/>
</dbReference>
<dbReference type="InterPro" id="IPR045249">
    <property type="entry name" value="HARBI1-like"/>
</dbReference>
<dbReference type="AlphaFoldDB" id="A0AAV0XJ20"/>
<sequence length="296" mass="33750">MFAELMVPKFLDKEFKSHFRLDRRSIEVLVSYIGPILSLESIKINIEKQVLIFIWYMANCETYRQIANRFDVAESTSHAIVNNCLIALNSVAAKIIVWPSGQAATDNLNKFNLLRGDNSFPNGIVDANLKFIDVFAGWPGRTHDAQIYRCSSIGQMIINNPWTILPPTCHILGDGAYPLTEGLMVPYKDNGHLTRHEKNFNRTLSSTRILIEQAFGKLICRFRKLKHMDIYKKDVCGKIITAACCLHNICMSVGDDYIDYDPIPSEETIEENEEEIMGGMTKRDFICNSLQINEYL</sequence>
<dbReference type="PANTHER" id="PTHR22930">
    <property type="match status" value="1"/>
</dbReference>
<comment type="subcellular location">
    <subcellularLocation>
        <location evidence="2">Nucleus</location>
    </subcellularLocation>
</comment>
<dbReference type="EMBL" id="CARXXK010000005">
    <property type="protein sequence ID" value="CAI6368243.1"/>
    <property type="molecule type" value="Genomic_DNA"/>
</dbReference>
<evidence type="ECO:0000259" key="8">
    <source>
        <dbReference type="Pfam" id="PF13359"/>
    </source>
</evidence>
<reference evidence="9 10" key="1">
    <citation type="submission" date="2023-01" db="EMBL/GenBank/DDBJ databases">
        <authorList>
            <person name="Whitehead M."/>
        </authorList>
    </citation>
    <scope>NUCLEOTIDE SEQUENCE [LARGE SCALE GENOMIC DNA]</scope>
</reference>
<dbReference type="GO" id="GO:0005634">
    <property type="term" value="C:nucleus"/>
    <property type="evidence" value="ECO:0007669"/>
    <property type="project" value="UniProtKB-SubCell"/>
</dbReference>
<name>A0AAV0XJ20_9HEMI</name>
<dbReference type="PANTHER" id="PTHR22930:SF85">
    <property type="entry name" value="GH03217P-RELATED"/>
    <property type="match status" value="1"/>
</dbReference>
<feature type="domain" description="DDE Tnp4" evidence="8">
    <location>
        <begin position="124"/>
        <end position="248"/>
    </location>
</feature>
<keyword evidence="6" id="KW-0378">Hydrolase</keyword>
<gene>
    <name evidence="9" type="ORF">MEUPH1_LOCUS22627</name>
</gene>
<comment type="caution">
    <text evidence="9">The sequence shown here is derived from an EMBL/GenBank/DDBJ whole genome shotgun (WGS) entry which is preliminary data.</text>
</comment>
<evidence type="ECO:0000256" key="3">
    <source>
        <dbReference type="ARBA" id="ARBA00006958"/>
    </source>
</evidence>
<keyword evidence="7" id="KW-0539">Nucleus</keyword>
<evidence type="ECO:0000313" key="10">
    <source>
        <dbReference type="Proteomes" id="UP001160148"/>
    </source>
</evidence>
<dbReference type="GO" id="GO:0016787">
    <property type="term" value="F:hydrolase activity"/>
    <property type="evidence" value="ECO:0007669"/>
    <property type="project" value="UniProtKB-KW"/>
</dbReference>
<evidence type="ECO:0000256" key="4">
    <source>
        <dbReference type="ARBA" id="ARBA00022722"/>
    </source>
</evidence>
<evidence type="ECO:0000313" key="9">
    <source>
        <dbReference type="EMBL" id="CAI6368243.1"/>
    </source>
</evidence>
<organism evidence="9 10">
    <name type="scientific">Macrosiphum euphorbiae</name>
    <name type="common">potato aphid</name>
    <dbReference type="NCBI Taxonomy" id="13131"/>
    <lineage>
        <taxon>Eukaryota</taxon>
        <taxon>Metazoa</taxon>
        <taxon>Ecdysozoa</taxon>
        <taxon>Arthropoda</taxon>
        <taxon>Hexapoda</taxon>
        <taxon>Insecta</taxon>
        <taxon>Pterygota</taxon>
        <taxon>Neoptera</taxon>
        <taxon>Paraneoptera</taxon>
        <taxon>Hemiptera</taxon>
        <taxon>Sternorrhyncha</taxon>
        <taxon>Aphidomorpha</taxon>
        <taxon>Aphidoidea</taxon>
        <taxon>Aphididae</taxon>
        <taxon>Macrosiphini</taxon>
        <taxon>Macrosiphum</taxon>
    </lineage>
</organism>
<keyword evidence="10" id="KW-1185">Reference proteome</keyword>
<evidence type="ECO:0000256" key="5">
    <source>
        <dbReference type="ARBA" id="ARBA00022723"/>
    </source>
</evidence>
<proteinExistence type="inferred from homology"/>
<evidence type="ECO:0000256" key="7">
    <source>
        <dbReference type="ARBA" id="ARBA00023242"/>
    </source>
</evidence>
<accession>A0AAV0XJ20</accession>
<evidence type="ECO:0000256" key="2">
    <source>
        <dbReference type="ARBA" id="ARBA00004123"/>
    </source>
</evidence>
<comment type="similarity">
    <text evidence="3">Belongs to the HARBI1 family.</text>
</comment>
<evidence type="ECO:0000256" key="1">
    <source>
        <dbReference type="ARBA" id="ARBA00001968"/>
    </source>
</evidence>
<dbReference type="GO" id="GO:0046872">
    <property type="term" value="F:metal ion binding"/>
    <property type="evidence" value="ECO:0007669"/>
    <property type="project" value="UniProtKB-KW"/>
</dbReference>
<dbReference type="InterPro" id="IPR027806">
    <property type="entry name" value="HARBI1_dom"/>
</dbReference>